<dbReference type="Gene3D" id="3.40.30.10">
    <property type="entry name" value="Glutaredoxin"/>
    <property type="match status" value="1"/>
</dbReference>
<feature type="domain" description="GST C-terminal" evidence="2">
    <location>
        <begin position="94"/>
        <end position="224"/>
    </location>
</feature>
<sequence length="227" mass="25264">MASTCTYKLSYFPITALGEPIRATFKLAGIPLEDERIPGVQWKDLKPTLPAGSQMPILHVTSGGSTQLLFQSRAVLRFIGSIGSYEGSKLYPEDPMTRYYCDEVIEMVEDVRPLFVSTFAIEDQAEKEAARLALVQPGAKMHAGFVKLNERLGKFPFAAGDKPTIADAYAVMVLYIFQQPTFLDGFPDDTFKDMPNITALKDRFCSLPPLKEYYSSAEGIRQPFKVA</sequence>
<evidence type="ECO:0000259" key="2">
    <source>
        <dbReference type="PROSITE" id="PS50405"/>
    </source>
</evidence>
<dbReference type="InterPro" id="IPR004046">
    <property type="entry name" value="GST_C"/>
</dbReference>
<dbReference type="Pfam" id="PF14497">
    <property type="entry name" value="GST_C_3"/>
    <property type="match status" value="1"/>
</dbReference>
<organism evidence="3">
    <name type="scientific">Zooxanthella nutricula</name>
    <dbReference type="NCBI Taxonomy" id="1333877"/>
    <lineage>
        <taxon>Eukaryota</taxon>
        <taxon>Sar</taxon>
        <taxon>Alveolata</taxon>
        <taxon>Dinophyceae</taxon>
        <taxon>Peridiniales</taxon>
        <taxon>Peridiniales incertae sedis</taxon>
        <taxon>Zooxanthella</taxon>
    </lineage>
</organism>
<dbReference type="SUPFAM" id="SSF52833">
    <property type="entry name" value="Thioredoxin-like"/>
    <property type="match status" value="1"/>
</dbReference>
<dbReference type="SUPFAM" id="SSF47616">
    <property type="entry name" value="GST C-terminal domain-like"/>
    <property type="match status" value="1"/>
</dbReference>
<accession>A0A7S2PRI9</accession>
<dbReference type="InterPro" id="IPR040079">
    <property type="entry name" value="Glutathione_S-Trfase"/>
</dbReference>
<dbReference type="InterPro" id="IPR036282">
    <property type="entry name" value="Glutathione-S-Trfase_C_sf"/>
</dbReference>
<evidence type="ECO:0000313" key="3">
    <source>
        <dbReference type="EMBL" id="CAD9615199.1"/>
    </source>
</evidence>
<dbReference type="PANTHER" id="PTHR11571">
    <property type="entry name" value="GLUTATHIONE S-TRANSFERASE"/>
    <property type="match status" value="1"/>
</dbReference>
<dbReference type="InterPro" id="IPR010987">
    <property type="entry name" value="Glutathione-S-Trfase_C-like"/>
</dbReference>
<reference evidence="3" key="1">
    <citation type="submission" date="2021-01" db="EMBL/GenBank/DDBJ databases">
        <authorList>
            <person name="Corre E."/>
            <person name="Pelletier E."/>
            <person name="Niang G."/>
            <person name="Scheremetjew M."/>
            <person name="Finn R."/>
            <person name="Kale V."/>
            <person name="Holt S."/>
            <person name="Cochrane G."/>
            <person name="Meng A."/>
            <person name="Brown T."/>
            <person name="Cohen L."/>
        </authorList>
    </citation>
    <scope>NUCLEOTIDE SEQUENCE</scope>
    <source>
        <strain evidence="3">RCC3387</strain>
    </source>
</reference>
<dbReference type="PROSITE" id="PS50405">
    <property type="entry name" value="GST_CTER"/>
    <property type="match status" value="1"/>
</dbReference>
<dbReference type="GO" id="GO:0004364">
    <property type="term" value="F:glutathione transferase activity"/>
    <property type="evidence" value="ECO:0007669"/>
    <property type="project" value="TreeGrafter"/>
</dbReference>
<evidence type="ECO:0008006" key="4">
    <source>
        <dbReference type="Google" id="ProtNLM"/>
    </source>
</evidence>
<dbReference type="EMBL" id="HBGW01066743">
    <property type="protein sequence ID" value="CAD9615199.1"/>
    <property type="molecule type" value="Transcribed_RNA"/>
</dbReference>
<dbReference type="CDD" id="cd03039">
    <property type="entry name" value="GST_N_Sigma_like"/>
    <property type="match status" value="1"/>
</dbReference>
<dbReference type="SFLD" id="SFLDS00019">
    <property type="entry name" value="Glutathione_Transferase_(cytos"/>
    <property type="match status" value="1"/>
</dbReference>
<feature type="domain" description="GST N-terminal" evidence="1">
    <location>
        <begin position="5"/>
        <end position="87"/>
    </location>
</feature>
<dbReference type="Gene3D" id="1.20.1050.10">
    <property type="match status" value="1"/>
</dbReference>
<dbReference type="InterPro" id="IPR036249">
    <property type="entry name" value="Thioredoxin-like_sf"/>
</dbReference>
<gene>
    <name evidence="3" type="ORF">BRAN1462_LOCUS42555</name>
</gene>
<evidence type="ECO:0000259" key="1">
    <source>
        <dbReference type="PROSITE" id="PS50404"/>
    </source>
</evidence>
<dbReference type="PROSITE" id="PS50404">
    <property type="entry name" value="GST_NTER"/>
    <property type="match status" value="1"/>
</dbReference>
<dbReference type="InterPro" id="IPR050213">
    <property type="entry name" value="GST_superfamily"/>
</dbReference>
<dbReference type="AlphaFoldDB" id="A0A7S2PRI9"/>
<proteinExistence type="predicted"/>
<protein>
    <recommendedName>
        <fullName evidence="4">Glutathione transferase</fullName>
    </recommendedName>
</protein>
<dbReference type="InterPro" id="IPR004045">
    <property type="entry name" value="Glutathione_S-Trfase_N"/>
</dbReference>
<dbReference type="GO" id="GO:0006749">
    <property type="term" value="P:glutathione metabolic process"/>
    <property type="evidence" value="ECO:0007669"/>
    <property type="project" value="TreeGrafter"/>
</dbReference>
<name>A0A7S2PRI9_9DINO</name>